<dbReference type="InterPro" id="IPR008965">
    <property type="entry name" value="CBM2/CBM3_carb-bd_dom_sf"/>
</dbReference>
<dbReference type="InterPro" id="IPR051344">
    <property type="entry name" value="Vgb"/>
</dbReference>
<evidence type="ECO:0000313" key="2">
    <source>
        <dbReference type="EMBL" id="TLS54186.1"/>
    </source>
</evidence>
<dbReference type="Pfam" id="PF00963">
    <property type="entry name" value="Cohesin"/>
    <property type="match status" value="1"/>
</dbReference>
<dbReference type="SUPFAM" id="SSF49384">
    <property type="entry name" value="Carbohydrate-binding domain"/>
    <property type="match status" value="1"/>
</dbReference>
<dbReference type="EMBL" id="VCIW01000001">
    <property type="protein sequence ID" value="TLS54186.1"/>
    <property type="molecule type" value="Genomic_DNA"/>
</dbReference>
<dbReference type="InterPro" id="IPR008979">
    <property type="entry name" value="Galactose-bd-like_sf"/>
</dbReference>
<dbReference type="InterPro" id="IPR002105">
    <property type="entry name" value="Dockerin_1_rpt"/>
</dbReference>
<dbReference type="InterPro" id="IPR011047">
    <property type="entry name" value="Quinoprotein_ADH-like_sf"/>
</dbReference>
<dbReference type="CDD" id="cd14254">
    <property type="entry name" value="Dockerin_II"/>
    <property type="match status" value="1"/>
</dbReference>
<dbReference type="InterPro" id="IPR036439">
    <property type="entry name" value="Dockerin_dom_sf"/>
</dbReference>
<dbReference type="Gene3D" id="2.60.120.260">
    <property type="entry name" value="Galactose-binding domain-like"/>
    <property type="match status" value="1"/>
</dbReference>
<dbReference type="Proteomes" id="UP000309676">
    <property type="component" value="Unassembled WGS sequence"/>
</dbReference>
<dbReference type="PANTHER" id="PTHR40274">
    <property type="entry name" value="VIRGINIAMYCIN B LYASE"/>
    <property type="match status" value="1"/>
</dbReference>
<dbReference type="InterPro" id="IPR002102">
    <property type="entry name" value="Cohesin_dom"/>
</dbReference>
<dbReference type="SUPFAM" id="SSF49785">
    <property type="entry name" value="Galactose-binding domain-like"/>
    <property type="match status" value="1"/>
</dbReference>
<evidence type="ECO:0000313" key="3">
    <source>
        <dbReference type="Proteomes" id="UP000309676"/>
    </source>
</evidence>
<accession>A0A5R9GI58</accession>
<proteinExistence type="predicted"/>
<protein>
    <recommendedName>
        <fullName evidence="1">Dockerin domain-containing protein</fullName>
    </recommendedName>
</protein>
<dbReference type="SUPFAM" id="SSF50969">
    <property type="entry name" value="YVTN repeat-like/Quinoprotein amine dehydrogenase"/>
    <property type="match status" value="1"/>
</dbReference>
<dbReference type="InterPro" id="IPR018247">
    <property type="entry name" value="EF_Hand_1_Ca_BS"/>
</dbReference>
<feature type="domain" description="Dockerin" evidence="1">
    <location>
        <begin position="1003"/>
        <end position="1058"/>
    </location>
</feature>
<organism evidence="2 3">
    <name type="scientific">Paenibacillus antri</name>
    <dbReference type="NCBI Taxonomy" id="2582848"/>
    <lineage>
        <taxon>Bacteria</taxon>
        <taxon>Bacillati</taxon>
        <taxon>Bacillota</taxon>
        <taxon>Bacilli</taxon>
        <taxon>Bacillales</taxon>
        <taxon>Paenibacillaceae</taxon>
        <taxon>Paenibacillus</taxon>
    </lineage>
</organism>
<comment type="caution">
    <text evidence="2">The sequence shown here is derived from an EMBL/GenBank/DDBJ whole genome shotgun (WGS) entry which is preliminary data.</text>
</comment>
<dbReference type="Gene3D" id="2.60.40.680">
    <property type="match status" value="1"/>
</dbReference>
<dbReference type="Pfam" id="PF00404">
    <property type="entry name" value="Dockerin_1"/>
    <property type="match status" value="1"/>
</dbReference>
<dbReference type="PROSITE" id="PS00448">
    <property type="entry name" value="CLOS_CELLULOSOME_RPT"/>
    <property type="match status" value="1"/>
</dbReference>
<dbReference type="InterPro" id="IPR016134">
    <property type="entry name" value="Dockerin_dom"/>
</dbReference>
<name>A0A5R9GI58_9BACL</name>
<dbReference type="InterPro" id="IPR011044">
    <property type="entry name" value="Quino_amine_DH_bsu"/>
</dbReference>
<dbReference type="PROSITE" id="PS00018">
    <property type="entry name" value="EF_HAND_1"/>
    <property type="match status" value="2"/>
</dbReference>
<dbReference type="GO" id="GO:0004553">
    <property type="term" value="F:hydrolase activity, hydrolyzing O-glycosyl compounds"/>
    <property type="evidence" value="ECO:0007669"/>
    <property type="project" value="InterPro"/>
</dbReference>
<evidence type="ECO:0000259" key="1">
    <source>
        <dbReference type="PROSITE" id="PS51766"/>
    </source>
</evidence>
<dbReference type="GO" id="GO:0000272">
    <property type="term" value="P:polysaccharide catabolic process"/>
    <property type="evidence" value="ECO:0007669"/>
    <property type="project" value="InterPro"/>
</dbReference>
<dbReference type="PROSITE" id="PS51766">
    <property type="entry name" value="DOCKERIN"/>
    <property type="match status" value="1"/>
</dbReference>
<dbReference type="Gene3D" id="1.10.1330.10">
    <property type="entry name" value="Dockerin domain"/>
    <property type="match status" value="1"/>
</dbReference>
<dbReference type="PANTHER" id="PTHR40274:SF3">
    <property type="entry name" value="VIRGINIAMYCIN B LYASE"/>
    <property type="match status" value="1"/>
</dbReference>
<reference evidence="2 3" key="1">
    <citation type="submission" date="2019-05" db="EMBL/GenBank/DDBJ databases">
        <authorList>
            <person name="Narsing Rao M.P."/>
            <person name="Li W.J."/>
        </authorList>
    </citation>
    <scope>NUCLEOTIDE SEQUENCE [LARGE SCALE GENOMIC DNA]</scope>
    <source>
        <strain evidence="2 3">SYSU_K30003</strain>
    </source>
</reference>
<dbReference type="CDD" id="cd08547">
    <property type="entry name" value="Type_II_cohesin"/>
    <property type="match status" value="1"/>
</dbReference>
<dbReference type="SUPFAM" id="SSF63446">
    <property type="entry name" value="Type I dockerin domain"/>
    <property type="match status" value="1"/>
</dbReference>
<dbReference type="InterPro" id="IPR015943">
    <property type="entry name" value="WD40/YVTN_repeat-like_dom_sf"/>
</dbReference>
<dbReference type="Gene3D" id="2.130.10.10">
    <property type="entry name" value="YVTN repeat-like/Quinoprotein amine dehydrogenase"/>
    <property type="match status" value="2"/>
</dbReference>
<keyword evidence="3" id="KW-1185">Reference proteome</keyword>
<sequence length="1058" mass="113322">METAMETAKGMENERSATMNSFRISRFSAIILTAAMLLSVLYVPKAKAATGTEYGAPVEVATPIQSATSIAIYDSVVGQEDGANVMYTTLAGEPAQFYVLNLDTYEVMRALSLPEGKDSWSHVIAPDGDVYVASSGGRLYRYSPQTKEIEPLGLIRAGETAIYGLSVDEAGNVYGGTYPNAIVWKYDPAAKRFSDYGRMSETANYVRSLAYHDGSLYAGLGTKGGLVKLDPATGAKADIPLPTVTGVTYDNYPFVYQLDVVDDYLFAHLSGGGISTLIVYDTVQETWRPEQFPGFHGNRVSPPMNGKAYFKRNAAGGNKLVELDLATFQTRDTAMAQDFSMKGGGWATIANDPLLPGPTLVNMRFDGKVGFFNIETEKYYEKPAIVAGQAIPIHSLEKGPDGRLYMGGYPGGSGAIFDPATGQTTVFPMGQPESIGHIGNQVFFNTYPKANIYGLDISKPIDASNPAHLFAIGEEQDRPYVNLTVGSKLYLGTIPDYGKLGGALVEYDSVAKTFQVFRNVVQDQSIVGLAHKDGKIYGSTTILGGLDSDPTSASAKMFVWDAATKRKLAEFTPALPGKAPTMISGLTFGPDGLLWAAANGTIFAVNPDTQQVVKSKEIYPNVVDYGMWRPIHLRWGADGLLYTDLYGKLTVVDPETLAFDALGVNTPLFTIGDDNDIYYASSTKLMKIPVTPRSAEPPAEPALNVFNGSFERPLSGGAIPGWSNILTPSANTSFSLSEEQAFSGSHSLKVTDTMTNESIAVGSEPIPVLPNEAYTASVQLYIDTGRTSFLARFYDANGVQTGGDLIQHVTTGLDQWQEIKLTGTAPANAATIRVFASVSLLYTTTSYYDHFNVIGKFPGDNAAAGAFRLAVPTDTVQEGAILPVTVQAEDANELYAAKAVVTYDPARFAVEDAAIGDGFKNGQETFFQLDADTPGVVRLIATHTGDRSVSGDLVDIATIRLRALTEGDSAITLTTASELAKIDADETGETVSPEQPIAAQVKIVKDFRDVNRDGKVDLADLVAVAKRVGGAYDAMYDVNRDGKIDVADVALVAMGALE</sequence>
<gene>
    <name evidence="2" type="ORF">FE782_02235</name>
</gene>
<dbReference type="GO" id="GO:0030246">
    <property type="term" value="F:carbohydrate binding"/>
    <property type="evidence" value="ECO:0007669"/>
    <property type="project" value="InterPro"/>
</dbReference>
<dbReference type="SUPFAM" id="SSF50998">
    <property type="entry name" value="Quinoprotein alcohol dehydrogenase-like"/>
    <property type="match status" value="1"/>
</dbReference>
<dbReference type="AlphaFoldDB" id="A0A5R9GI58"/>